<dbReference type="PRINTS" id="PR00455">
    <property type="entry name" value="HTHTETR"/>
</dbReference>
<evidence type="ECO:0000256" key="3">
    <source>
        <dbReference type="ARBA" id="ARBA00023163"/>
    </source>
</evidence>
<dbReference type="Proteomes" id="UP000199073">
    <property type="component" value="Unassembled WGS sequence"/>
</dbReference>
<feature type="domain" description="HTH tetR-type" evidence="5">
    <location>
        <begin position="26"/>
        <end position="86"/>
    </location>
</feature>
<keyword evidence="1" id="KW-0805">Transcription regulation</keyword>
<dbReference type="STRING" id="91360.SAMN05660330_03524"/>
<dbReference type="Pfam" id="PF00440">
    <property type="entry name" value="TetR_N"/>
    <property type="match status" value="1"/>
</dbReference>
<dbReference type="PROSITE" id="PS50977">
    <property type="entry name" value="HTH_TETR_2"/>
    <property type="match status" value="1"/>
</dbReference>
<dbReference type="InterPro" id="IPR009057">
    <property type="entry name" value="Homeodomain-like_sf"/>
</dbReference>
<dbReference type="InterPro" id="IPR001647">
    <property type="entry name" value="HTH_TetR"/>
</dbReference>
<gene>
    <name evidence="6" type="ORF">SAMN05660330_03524</name>
</gene>
<dbReference type="OrthoDB" id="6430772at2"/>
<evidence type="ECO:0000256" key="2">
    <source>
        <dbReference type="ARBA" id="ARBA00023125"/>
    </source>
</evidence>
<dbReference type="Gene3D" id="1.10.357.10">
    <property type="entry name" value="Tetracycline Repressor, domain 2"/>
    <property type="match status" value="1"/>
</dbReference>
<evidence type="ECO:0000256" key="4">
    <source>
        <dbReference type="PROSITE-ProRule" id="PRU00335"/>
    </source>
</evidence>
<evidence type="ECO:0000313" key="7">
    <source>
        <dbReference type="Proteomes" id="UP000199073"/>
    </source>
</evidence>
<accession>A0A1H0UEW4</accession>
<dbReference type="PANTHER" id="PTHR30055">
    <property type="entry name" value="HTH-TYPE TRANSCRIPTIONAL REGULATOR RUTR"/>
    <property type="match status" value="1"/>
</dbReference>
<dbReference type="InterPro" id="IPR050109">
    <property type="entry name" value="HTH-type_TetR-like_transc_reg"/>
</dbReference>
<dbReference type="InterPro" id="IPR041674">
    <property type="entry name" value="TetR_C_22"/>
</dbReference>
<dbReference type="RefSeq" id="WP_092225208.1">
    <property type="nucleotide sequence ID" value="NZ_FNJI01000031.1"/>
</dbReference>
<organism evidence="6 7">
    <name type="scientific">Desulforhopalus singaporensis</name>
    <dbReference type="NCBI Taxonomy" id="91360"/>
    <lineage>
        <taxon>Bacteria</taxon>
        <taxon>Pseudomonadati</taxon>
        <taxon>Thermodesulfobacteriota</taxon>
        <taxon>Desulfobulbia</taxon>
        <taxon>Desulfobulbales</taxon>
        <taxon>Desulfocapsaceae</taxon>
        <taxon>Desulforhopalus</taxon>
    </lineage>
</organism>
<dbReference type="Pfam" id="PF17928">
    <property type="entry name" value="TetR_C_22"/>
    <property type="match status" value="1"/>
</dbReference>
<name>A0A1H0UEW4_9BACT</name>
<evidence type="ECO:0000259" key="5">
    <source>
        <dbReference type="PROSITE" id="PS50977"/>
    </source>
</evidence>
<keyword evidence="7" id="KW-1185">Reference proteome</keyword>
<protein>
    <submittedName>
        <fullName evidence="6">Transcriptional regulator, TetR family</fullName>
    </submittedName>
</protein>
<dbReference type="GO" id="GO:0003700">
    <property type="term" value="F:DNA-binding transcription factor activity"/>
    <property type="evidence" value="ECO:0007669"/>
    <property type="project" value="TreeGrafter"/>
</dbReference>
<reference evidence="6 7" key="1">
    <citation type="submission" date="2016-10" db="EMBL/GenBank/DDBJ databases">
        <authorList>
            <person name="de Groot N.N."/>
        </authorList>
    </citation>
    <scope>NUCLEOTIDE SEQUENCE [LARGE SCALE GENOMIC DNA]</scope>
    <source>
        <strain evidence="6 7">DSM 12130</strain>
    </source>
</reference>
<sequence length="214" mass="24316">MKKIKDIKIQQVELSPRKKPAQRRAEETVALILETSAQVLVKVGLDDFNTNMLAEHAGLRVSTVYRYFPNKLAILTALVQNLRDTIIEALTSVEVDDDDWQSVIYAYIDAYVVVNRENSAFFAIRRAIQSSPKLYEIEKELELKLSSNMARLLLEKGVEIRSEDLTRVIQVFLVAGAAICDLAYLKGKKDKESEEAIIRELKVMSINYLANYCS</sequence>
<feature type="DNA-binding region" description="H-T-H motif" evidence="4">
    <location>
        <begin position="49"/>
        <end position="68"/>
    </location>
</feature>
<dbReference type="PANTHER" id="PTHR30055:SF234">
    <property type="entry name" value="HTH-TYPE TRANSCRIPTIONAL REGULATOR BETI"/>
    <property type="match status" value="1"/>
</dbReference>
<dbReference type="GO" id="GO:0000976">
    <property type="term" value="F:transcription cis-regulatory region binding"/>
    <property type="evidence" value="ECO:0007669"/>
    <property type="project" value="TreeGrafter"/>
</dbReference>
<keyword evidence="2 4" id="KW-0238">DNA-binding</keyword>
<evidence type="ECO:0000313" key="6">
    <source>
        <dbReference type="EMBL" id="SDP64709.1"/>
    </source>
</evidence>
<keyword evidence="3" id="KW-0804">Transcription</keyword>
<dbReference type="EMBL" id="FNJI01000031">
    <property type="protein sequence ID" value="SDP64709.1"/>
    <property type="molecule type" value="Genomic_DNA"/>
</dbReference>
<proteinExistence type="predicted"/>
<dbReference type="AlphaFoldDB" id="A0A1H0UEW4"/>
<evidence type="ECO:0000256" key="1">
    <source>
        <dbReference type="ARBA" id="ARBA00023015"/>
    </source>
</evidence>
<dbReference type="SUPFAM" id="SSF46689">
    <property type="entry name" value="Homeodomain-like"/>
    <property type="match status" value="1"/>
</dbReference>